<gene>
    <name evidence="3" type="ORF">NT05LM_2977a</name>
</gene>
<comment type="caution">
    <text evidence="3">The sequence shown here is derived from an EMBL/GenBank/DDBJ whole genome shotgun (WGS) entry which is preliminary data.</text>
</comment>
<dbReference type="NCBIfam" id="NF033202">
    <property type="entry name" value="GW_glycos_SH3"/>
    <property type="match status" value="1"/>
</dbReference>
<evidence type="ECO:0000256" key="1">
    <source>
        <dbReference type="ARBA" id="ARBA00022729"/>
    </source>
</evidence>
<dbReference type="EMBL" id="ADXF01000995">
    <property type="protein sequence ID" value="EFR86628.1"/>
    <property type="molecule type" value="Genomic_DNA"/>
</dbReference>
<reference evidence="3 4" key="1">
    <citation type="journal article" date="2010" name="Microbiol. Resour. Announc.">
        <title>Comparative genomics of the bacterial genus Listeria: Genome evolution is characterized by limited gene acquisition and limited gene loss.</title>
        <authorList>
            <person name="den Bakker H.C."/>
            <person name="Cummings C.A."/>
            <person name="Ferreira V."/>
            <person name="Vatta P."/>
            <person name="Orsi R.H."/>
            <person name="Degoricija L."/>
            <person name="Barker M."/>
            <person name="Petrauskene O."/>
            <person name="Furtado M.R."/>
            <person name="Wiedmann M."/>
        </authorList>
    </citation>
    <scope>NUCLEOTIDE SEQUENCE [LARGE SCALE GENOMIC DNA]</scope>
    <source>
        <strain evidence="3 4">FSL S4-120</strain>
    </source>
</reference>
<dbReference type="InterPro" id="IPR038200">
    <property type="entry name" value="GW_dom_sf"/>
</dbReference>
<dbReference type="InterPro" id="IPR025987">
    <property type="entry name" value="GW_dom"/>
</dbReference>
<keyword evidence="1" id="KW-0732">Signal</keyword>
<sequence length="130" mass="14633">TKNAEKLAPLADYGDEKLELVTRAKVGNILWYQFKLDGQVVGWVSEKDLNIFYTPAEEKPATQVVYVQDPTATLYNKPVESKSTKSKAVGFYYGKLLVVDQTATILGEDWLHIKDSHSSLGWIKAIDINR</sequence>
<evidence type="ECO:0000259" key="2">
    <source>
        <dbReference type="Pfam" id="PF13457"/>
    </source>
</evidence>
<evidence type="ECO:0000313" key="4">
    <source>
        <dbReference type="Proteomes" id="UP000003412"/>
    </source>
</evidence>
<dbReference type="Proteomes" id="UP000003412">
    <property type="component" value="Chromosome"/>
</dbReference>
<dbReference type="SUPFAM" id="SSF82057">
    <property type="entry name" value="Prokaryotic SH3-related domain"/>
    <property type="match status" value="2"/>
</dbReference>
<dbReference type="Gene3D" id="2.30.30.170">
    <property type="match status" value="2"/>
</dbReference>
<feature type="domain" description="GW" evidence="2">
    <location>
        <begin position="59"/>
        <end position="128"/>
    </location>
</feature>
<organism evidence="3 4">
    <name type="scientific">Listeria marthii FSL S4-120</name>
    <dbReference type="NCBI Taxonomy" id="702457"/>
    <lineage>
        <taxon>Bacteria</taxon>
        <taxon>Bacillati</taxon>
        <taxon>Bacillota</taxon>
        <taxon>Bacilli</taxon>
        <taxon>Bacillales</taxon>
        <taxon>Listeriaceae</taxon>
        <taxon>Listeria</taxon>
    </lineage>
</organism>
<protein>
    <submittedName>
        <fullName evidence="3">N-acetylmuramoyl-L-alanine amidase</fullName>
    </submittedName>
</protein>
<keyword evidence="4" id="KW-1185">Reference proteome</keyword>
<name>A0ABP2JWU9_9LIST</name>
<feature type="domain" description="GW" evidence="2">
    <location>
        <begin position="1"/>
        <end position="50"/>
    </location>
</feature>
<accession>A0ABP2JWU9</accession>
<proteinExistence type="predicted"/>
<evidence type="ECO:0000313" key="3">
    <source>
        <dbReference type="EMBL" id="EFR86628.1"/>
    </source>
</evidence>
<dbReference type="Pfam" id="PF13457">
    <property type="entry name" value="GW"/>
    <property type="match status" value="2"/>
</dbReference>
<feature type="non-terminal residue" evidence="3">
    <location>
        <position position="1"/>
    </location>
</feature>